<organism evidence="7 8">
    <name type="scientific">Marinobacter profundi</name>
    <dbReference type="NCBI Taxonomy" id="2666256"/>
    <lineage>
        <taxon>Bacteria</taxon>
        <taxon>Pseudomonadati</taxon>
        <taxon>Pseudomonadota</taxon>
        <taxon>Gammaproteobacteria</taxon>
        <taxon>Pseudomonadales</taxon>
        <taxon>Marinobacteraceae</taxon>
        <taxon>Marinobacter</taxon>
    </lineage>
</organism>
<comment type="pathway">
    <text evidence="3 4">Cofactor biosynthesis; coenzyme A biosynthesis; CoA from (R)-pantothenate: step 2/5.</text>
</comment>
<name>A0A2G1UI06_9GAMM</name>
<dbReference type="Pfam" id="PF04127">
    <property type="entry name" value="DFP"/>
    <property type="match status" value="1"/>
</dbReference>
<keyword evidence="2 3" id="KW-0456">Lyase</keyword>
<gene>
    <name evidence="3 7" type="primary">coaBC</name>
    <name evidence="7" type="ORF">CLH61_14445</name>
</gene>
<keyword evidence="3" id="KW-0511">Multifunctional enzyme</keyword>
<evidence type="ECO:0000256" key="4">
    <source>
        <dbReference type="RuleBase" id="RU364078"/>
    </source>
</evidence>
<dbReference type="InterPro" id="IPR035929">
    <property type="entry name" value="CoaB-like_sf"/>
</dbReference>
<comment type="cofactor">
    <cofactor evidence="3">
        <name>FMN</name>
        <dbReference type="ChEBI" id="CHEBI:58210"/>
    </cofactor>
    <text evidence="3">Binds 1 FMN per subunit.</text>
</comment>
<feature type="binding site" evidence="3">
    <location>
        <position position="287"/>
    </location>
    <ligand>
        <name>CTP</name>
        <dbReference type="ChEBI" id="CHEBI:37563"/>
    </ligand>
</feature>
<evidence type="ECO:0000256" key="3">
    <source>
        <dbReference type="HAMAP-Rule" id="MF_02225"/>
    </source>
</evidence>
<evidence type="ECO:0000259" key="5">
    <source>
        <dbReference type="Pfam" id="PF02441"/>
    </source>
</evidence>
<comment type="similarity">
    <text evidence="3 4">In the N-terminal section; belongs to the HFCD (homo-oligomeric flavin containing Cys decarboxylase) superfamily.</text>
</comment>
<dbReference type="EC" id="6.3.2.5" evidence="3"/>
<dbReference type="Pfam" id="PF02441">
    <property type="entry name" value="Flavoprotein"/>
    <property type="match status" value="1"/>
</dbReference>
<evidence type="ECO:0000259" key="6">
    <source>
        <dbReference type="Pfam" id="PF04127"/>
    </source>
</evidence>
<dbReference type="Proteomes" id="UP000231409">
    <property type="component" value="Unassembled WGS sequence"/>
</dbReference>
<dbReference type="GO" id="GO:0010181">
    <property type="term" value="F:FMN binding"/>
    <property type="evidence" value="ECO:0007669"/>
    <property type="project" value="UniProtKB-UniRule"/>
</dbReference>
<comment type="caution">
    <text evidence="3">Lacks conserved residue(s) required for the propagation of feature annotation.</text>
</comment>
<dbReference type="SUPFAM" id="SSF102645">
    <property type="entry name" value="CoaB-like"/>
    <property type="match status" value="1"/>
</dbReference>
<evidence type="ECO:0000313" key="8">
    <source>
        <dbReference type="Proteomes" id="UP000231409"/>
    </source>
</evidence>
<feature type="region of interest" description="Phosphopantothenoylcysteine decarboxylase" evidence="3">
    <location>
        <begin position="1"/>
        <end position="187"/>
    </location>
</feature>
<dbReference type="HAMAP" id="MF_02225">
    <property type="entry name" value="CoaBC"/>
    <property type="match status" value="1"/>
</dbReference>
<evidence type="ECO:0000256" key="1">
    <source>
        <dbReference type="ARBA" id="ARBA00022793"/>
    </source>
</evidence>
<comment type="function">
    <text evidence="3">Catalyzes two sequential steps in the biosynthesis of coenzyme A. In the first step cysteine is conjugated to 4'-phosphopantothenate to form 4-phosphopantothenoylcysteine. In the second step the latter compound is decarboxylated to form 4'-phosphopantotheine.</text>
</comment>
<dbReference type="GO" id="GO:0046872">
    <property type="term" value="F:metal ion binding"/>
    <property type="evidence" value="ECO:0007669"/>
    <property type="project" value="UniProtKB-KW"/>
</dbReference>
<accession>A0A2G1UI06</accession>
<dbReference type="SUPFAM" id="SSF52507">
    <property type="entry name" value="Homo-oligomeric flavin-containing Cys decarboxylases, HFCD"/>
    <property type="match status" value="1"/>
</dbReference>
<comment type="cofactor">
    <cofactor evidence="3">
        <name>Mg(2+)</name>
        <dbReference type="ChEBI" id="CHEBI:18420"/>
    </cofactor>
</comment>
<dbReference type="RefSeq" id="WP_099615468.1">
    <property type="nucleotide sequence ID" value="NZ_KZ319374.1"/>
</dbReference>
<keyword evidence="8" id="KW-1185">Reference proteome</keyword>
<dbReference type="PANTHER" id="PTHR14359">
    <property type="entry name" value="HOMO-OLIGOMERIC FLAVIN CONTAINING CYS DECARBOXYLASE FAMILY"/>
    <property type="match status" value="1"/>
</dbReference>
<dbReference type="InterPro" id="IPR005252">
    <property type="entry name" value="CoaBC"/>
</dbReference>
<evidence type="ECO:0000256" key="2">
    <source>
        <dbReference type="ARBA" id="ARBA00023239"/>
    </source>
</evidence>
<keyword evidence="3" id="KW-0479">Metal-binding</keyword>
<comment type="similarity">
    <text evidence="3 4">In the C-terminal section; belongs to the PPC synthetase family.</text>
</comment>
<keyword evidence="3 4" id="KW-0436">Ligase</keyword>
<protein>
    <recommendedName>
        <fullName evidence="3">Coenzyme A biosynthesis bifunctional protein CoaBC</fullName>
    </recommendedName>
    <alternativeName>
        <fullName evidence="3">DNA/pantothenate metabolism flavoprotein</fullName>
    </alternativeName>
    <alternativeName>
        <fullName evidence="3">Phosphopantothenoylcysteine synthetase/decarboxylase</fullName>
        <shortName evidence="3">PPCS-PPCDC</shortName>
    </alternativeName>
    <domain>
        <recommendedName>
            <fullName evidence="3">Phosphopantothenoylcysteine decarboxylase</fullName>
            <shortName evidence="3">PPC decarboxylase</shortName>
            <shortName evidence="3">PPC-DC</shortName>
            <ecNumber evidence="3">4.1.1.36</ecNumber>
        </recommendedName>
        <alternativeName>
            <fullName evidence="3">CoaC</fullName>
        </alternativeName>
    </domain>
    <domain>
        <recommendedName>
            <fullName evidence="3">Phosphopantothenate--cysteine ligase</fullName>
            <ecNumber evidence="3">6.3.2.5</ecNumber>
        </recommendedName>
        <alternativeName>
            <fullName evidence="3">CoaB</fullName>
        </alternativeName>
        <alternativeName>
            <fullName evidence="3">Phosphopantothenoylcysteine synthetase</fullName>
            <shortName evidence="3">PPC synthetase</shortName>
            <shortName evidence="3">PPC-S</shortName>
        </alternativeName>
    </domain>
</protein>
<comment type="catalytic activity">
    <reaction evidence="3 4">
        <text>(R)-4'-phosphopantothenate + L-cysteine + CTP = N-[(R)-4-phosphopantothenoyl]-L-cysteine + CMP + diphosphate + H(+)</text>
        <dbReference type="Rhea" id="RHEA:19397"/>
        <dbReference type="ChEBI" id="CHEBI:10986"/>
        <dbReference type="ChEBI" id="CHEBI:15378"/>
        <dbReference type="ChEBI" id="CHEBI:33019"/>
        <dbReference type="ChEBI" id="CHEBI:35235"/>
        <dbReference type="ChEBI" id="CHEBI:37563"/>
        <dbReference type="ChEBI" id="CHEBI:59458"/>
        <dbReference type="ChEBI" id="CHEBI:60377"/>
        <dbReference type="EC" id="6.3.2.5"/>
    </reaction>
</comment>
<dbReference type="InterPro" id="IPR003382">
    <property type="entry name" value="Flavoprotein"/>
</dbReference>
<keyword evidence="3 4" id="KW-0285">Flavoprotein</keyword>
<dbReference type="GO" id="GO:0015941">
    <property type="term" value="P:pantothenate catabolic process"/>
    <property type="evidence" value="ECO:0007669"/>
    <property type="project" value="InterPro"/>
</dbReference>
<comment type="caution">
    <text evidence="7">The sequence shown here is derived from an EMBL/GenBank/DDBJ whole genome shotgun (WGS) entry which is preliminary data.</text>
</comment>
<dbReference type="Gene3D" id="3.40.50.1950">
    <property type="entry name" value="Flavin prenyltransferase-like"/>
    <property type="match status" value="1"/>
</dbReference>
<dbReference type="PANTHER" id="PTHR14359:SF6">
    <property type="entry name" value="PHOSPHOPANTOTHENOYLCYSTEINE DECARBOXYLASE"/>
    <property type="match status" value="1"/>
</dbReference>
<keyword evidence="3 4" id="KW-0288">FMN</keyword>
<dbReference type="GO" id="GO:0004632">
    <property type="term" value="F:phosphopantothenate--cysteine ligase activity"/>
    <property type="evidence" value="ECO:0007669"/>
    <property type="project" value="UniProtKB-UniRule"/>
</dbReference>
<feature type="active site" description="Proton donor" evidence="3">
    <location>
        <position position="157"/>
    </location>
</feature>
<reference evidence="7 8" key="1">
    <citation type="submission" date="2017-09" db="EMBL/GenBank/DDBJ databases">
        <title>The draft genome sequences of Marinobacter sp. PWS21.</title>
        <authorList>
            <person name="Cao J."/>
        </authorList>
    </citation>
    <scope>NUCLEOTIDE SEQUENCE [LARGE SCALE GENOMIC DNA]</scope>
    <source>
        <strain evidence="7 8">PWS21</strain>
    </source>
</reference>
<dbReference type="GO" id="GO:0071513">
    <property type="term" value="C:phosphopantothenoylcysteine decarboxylase complex"/>
    <property type="evidence" value="ECO:0007669"/>
    <property type="project" value="TreeGrafter"/>
</dbReference>
<feature type="binding site" evidence="3">
    <location>
        <position position="277"/>
    </location>
    <ligand>
        <name>CTP</name>
        <dbReference type="ChEBI" id="CHEBI:37563"/>
    </ligand>
</feature>
<sequence>MAQKRILLGVTGGIAAYKSAELVRLLKKSGHAVRVVLTRGAEAFVTPLTFQALSGEPVRTSLLDPEAESGMGHIELAKWADQVVIAPASADFIARLANGLADDLLTTLCCATEAPIAVAPAMNQAMWRNTRTQRNVRLLAEDPQVTLWGPDQGEQACGDTGPGRMLEPQVLADLVNGGGDGVLTGKRVVITAGPTREPIDPVRYITNHSSGKMGYALAAAARAAGARVVLISGPVSLAAPAGVEVRPVTTAEDMLAAAGRAVDEGCDIFIAAAAVADYRPGAVAEQKIKKSADDMTLALVRNPDTLATVAAREDAPYCVGFAAETTEVARYATDKMVRKKLAMIIANDVSQPGIGFNSDNNAVTVFWPGGQRSLGPAAKQVLAADLVQLIAERSSQGRDGAAPATQSNKDQP</sequence>
<comment type="function">
    <text evidence="4">Catalyzes two steps in the biosynthesis of coenzyme A. In the first step cysteine is conjugated to 4'-phosphopantothenate to form 4-phosphopantothenoylcysteine, in the latter compound is decarboxylated to form 4'-phosphopantotheine.</text>
</comment>
<comment type="catalytic activity">
    <reaction evidence="3 4">
        <text>N-[(R)-4-phosphopantothenoyl]-L-cysteine + H(+) = (R)-4'-phosphopantetheine + CO2</text>
        <dbReference type="Rhea" id="RHEA:16793"/>
        <dbReference type="ChEBI" id="CHEBI:15378"/>
        <dbReference type="ChEBI" id="CHEBI:16526"/>
        <dbReference type="ChEBI" id="CHEBI:59458"/>
        <dbReference type="ChEBI" id="CHEBI:61723"/>
        <dbReference type="EC" id="4.1.1.36"/>
    </reaction>
</comment>
<feature type="binding site" evidence="3">
    <location>
        <position position="339"/>
    </location>
    <ligand>
        <name>CTP</name>
        <dbReference type="ChEBI" id="CHEBI:37563"/>
    </ligand>
</feature>
<dbReference type="InterPro" id="IPR007085">
    <property type="entry name" value="DNA/pantothenate-metab_flavo_C"/>
</dbReference>
<dbReference type="EC" id="4.1.1.36" evidence="3"/>
<dbReference type="UniPathway" id="UPA00241">
    <property type="reaction ID" value="UER00353"/>
</dbReference>
<dbReference type="InterPro" id="IPR036551">
    <property type="entry name" value="Flavin_trans-like"/>
</dbReference>
<feature type="region of interest" description="Phosphopantothenate--cysteine ligase" evidence="3">
    <location>
        <begin position="188"/>
        <end position="412"/>
    </location>
</feature>
<dbReference type="Gene3D" id="3.40.50.10300">
    <property type="entry name" value="CoaB-like"/>
    <property type="match status" value="1"/>
</dbReference>
<feature type="binding site" evidence="3">
    <location>
        <position position="321"/>
    </location>
    <ligand>
        <name>CTP</name>
        <dbReference type="ChEBI" id="CHEBI:37563"/>
    </ligand>
</feature>
<dbReference type="NCBIfam" id="TIGR00521">
    <property type="entry name" value="coaBC_dfp"/>
    <property type="match status" value="1"/>
</dbReference>
<proteinExistence type="inferred from homology"/>
<dbReference type="EMBL" id="NTFH01000011">
    <property type="protein sequence ID" value="PHQ14113.1"/>
    <property type="molecule type" value="Genomic_DNA"/>
</dbReference>
<dbReference type="GO" id="GO:0004633">
    <property type="term" value="F:phosphopantothenoylcysteine decarboxylase activity"/>
    <property type="evidence" value="ECO:0007669"/>
    <property type="project" value="UniProtKB-UniRule"/>
</dbReference>
<feature type="binding site" evidence="3">
    <location>
        <position position="335"/>
    </location>
    <ligand>
        <name>CTP</name>
        <dbReference type="ChEBI" id="CHEBI:37563"/>
    </ligand>
</feature>
<feature type="domain" description="DNA/pantothenate metabolism flavoprotein C-terminal" evidence="6">
    <location>
        <begin position="183"/>
        <end position="392"/>
    </location>
</feature>
<feature type="domain" description="Flavoprotein" evidence="5">
    <location>
        <begin position="4"/>
        <end position="168"/>
    </location>
</feature>
<evidence type="ECO:0000313" key="7">
    <source>
        <dbReference type="EMBL" id="PHQ14113.1"/>
    </source>
</evidence>
<dbReference type="GO" id="GO:0015937">
    <property type="term" value="P:coenzyme A biosynthetic process"/>
    <property type="evidence" value="ECO:0007669"/>
    <property type="project" value="UniProtKB-UniRule"/>
</dbReference>
<keyword evidence="1 3" id="KW-0210">Decarboxylase</keyword>
<dbReference type="AlphaFoldDB" id="A0A2G1UI06"/>
<comment type="pathway">
    <text evidence="3 4">Cofactor biosynthesis; coenzyme A biosynthesis; CoA from (R)-pantothenate: step 3/5.</text>
</comment>
<keyword evidence="3" id="KW-0460">Magnesium</keyword>
<dbReference type="PROSITE" id="PS50890">
    <property type="entry name" value="PUA"/>
    <property type="match status" value="1"/>
</dbReference>